<organism evidence="2 3">
    <name type="scientific">Candidatus Parabacteroides intestinigallinarum</name>
    <dbReference type="NCBI Taxonomy" id="2838722"/>
    <lineage>
        <taxon>Bacteria</taxon>
        <taxon>Pseudomonadati</taxon>
        <taxon>Bacteroidota</taxon>
        <taxon>Bacteroidia</taxon>
        <taxon>Bacteroidales</taxon>
        <taxon>Tannerellaceae</taxon>
        <taxon>Parabacteroides</taxon>
    </lineage>
</organism>
<name>A0A9D1XSE5_9BACT</name>
<accession>A0A9D1XSE5</accession>
<reference evidence="2" key="1">
    <citation type="journal article" date="2021" name="PeerJ">
        <title>Extensive microbial diversity within the chicken gut microbiome revealed by metagenomics and culture.</title>
        <authorList>
            <person name="Gilroy R."/>
            <person name="Ravi A."/>
            <person name="Getino M."/>
            <person name="Pursley I."/>
            <person name="Horton D.L."/>
            <person name="Alikhan N.F."/>
            <person name="Baker D."/>
            <person name="Gharbi K."/>
            <person name="Hall N."/>
            <person name="Watson M."/>
            <person name="Adriaenssens E.M."/>
            <person name="Foster-Nyarko E."/>
            <person name="Jarju S."/>
            <person name="Secka A."/>
            <person name="Antonio M."/>
            <person name="Oren A."/>
            <person name="Chaudhuri R.R."/>
            <person name="La Ragione R."/>
            <person name="Hildebrand F."/>
            <person name="Pallen M.J."/>
        </authorList>
    </citation>
    <scope>NUCLEOTIDE SEQUENCE</scope>
    <source>
        <strain evidence="2">ChiHecec2B26-12326</strain>
    </source>
</reference>
<dbReference type="AlphaFoldDB" id="A0A9D1XSE5"/>
<protein>
    <submittedName>
        <fullName evidence="2">Uncharacterized protein</fullName>
    </submittedName>
</protein>
<feature type="region of interest" description="Disordered" evidence="1">
    <location>
        <begin position="247"/>
        <end position="266"/>
    </location>
</feature>
<evidence type="ECO:0000313" key="3">
    <source>
        <dbReference type="Proteomes" id="UP000823847"/>
    </source>
</evidence>
<sequence>MKKIQTINLKQLRVEECFGFLKQVETETVNLSSQEETDSPSEISLLANVDSVLQANISAFKAAVDAFDIALKASSINPASAEVAATDTARDDSWRKINNYVKAMCGYPDDDVAASAIEARALFEKYGDPTSLAQTEKSGILHNLLQDLEGLDSAKREALTLDPWISNLRKKEEAYLAASNWRTEANSTRQVGIVKDSRVAAEVSYRTLVDTVNAYVVFNGAETYATFINHLNAIIDRQKAILKVRATNNSKRKDNEEKPEEQEPAE</sequence>
<dbReference type="Proteomes" id="UP000823847">
    <property type="component" value="Unassembled WGS sequence"/>
</dbReference>
<comment type="caution">
    <text evidence="2">The sequence shown here is derived from an EMBL/GenBank/DDBJ whole genome shotgun (WGS) entry which is preliminary data.</text>
</comment>
<dbReference type="Pfam" id="PF19775">
    <property type="entry name" value="DUF6261"/>
    <property type="match status" value="1"/>
</dbReference>
<dbReference type="EMBL" id="DXEN01000057">
    <property type="protein sequence ID" value="HIX86451.1"/>
    <property type="molecule type" value="Genomic_DNA"/>
</dbReference>
<dbReference type="InterPro" id="IPR046228">
    <property type="entry name" value="DUF6261"/>
</dbReference>
<proteinExistence type="predicted"/>
<reference evidence="2" key="2">
    <citation type="submission" date="2021-04" db="EMBL/GenBank/DDBJ databases">
        <authorList>
            <person name="Gilroy R."/>
        </authorList>
    </citation>
    <scope>NUCLEOTIDE SEQUENCE</scope>
    <source>
        <strain evidence="2">ChiHecec2B26-12326</strain>
    </source>
</reference>
<evidence type="ECO:0000313" key="2">
    <source>
        <dbReference type="EMBL" id="HIX86451.1"/>
    </source>
</evidence>
<gene>
    <name evidence="2" type="ORF">H9848_07575</name>
</gene>
<feature type="compositionally biased region" description="Acidic residues" evidence="1">
    <location>
        <begin position="257"/>
        <end position="266"/>
    </location>
</feature>
<evidence type="ECO:0000256" key="1">
    <source>
        <dbReference type="SAM" id="MobiDB-lite"/>
    </source>
</evidence>